<dbReference type="Proteomes" id="UP000295818">
    <property type="component" value="Unassembled WGS sequence"/>
</dbReference>
<gene>
    <name evidence="1" type="ORF">EV644_1599</name>
</gene>
<keyword evidence="2" id="KW-1185">Reference proteome</keyword>
<accession>A0ABY2B650</accession>
<protein>
    <submittedName>
        <fullName evidence="1">Uncharacterized protein</fullName>
    </submittedName>
</protein>
<sequence>RLVQAGESLPEFTSMRVMVSVSVAVDDQDYEDQPATLRFFGESPGVAWMNNLERFEQEAVGIWSFPEFLAI</sequence>
<proteinExistence type="predicted"/>
<evidence type="ECO:0000313" key="1">
    <source>
        <dbReference type="EMBL" id="TCO07374.1"/>
    </source>
</evidence>
<comment type="caution">
    <text evidence="1">The sequence shown here is derived from an EMBL/GenBank/DDBJ whole genome shotgun (WGS) entry which is preliminary data.</text>
</comment>
<dbReference type="EMBL" id="SLWM01000059">
    <property type="protein sequence ID" value="TCO07374.1"/>
    <property type="molecule type" value="Genomic_DNA"/>
</dbReference>
<feature type="non-terminal residue" evidence="1">
    <location>
        <position position="1"/>
    </location>
</feature>
<evidence type="ECO:0000313" key="2">
    <source>
        <dbReference type="Proteomes" id="UP000295818"/>
    </source>
</evidence>
<reference evidence="1 2" key="1">
    <citation type="journal article" date="2015" name="Stand. Genomic Sci.">
        <title>Genomic Encyclopedia of Bacterial and Archaeal Type Strains, Phase III: the genomes of soil and plant-associated and newly described type strains.</title>
        <authorList>
            <person name="Whitman W.B."/>
            <person name="Woyke T."/>
            <person name="Klenk H.P."/>
            <person name="Zhou Y."/>
            <person name="Lilburn T.G."/>
            <person name="Beck B.J."/>
            <person name="De Vos P."/>
            <person name="Vandamme P."/>
            <person name="Eisen J.A."/>
            <person name="Garrity G."/>
            <person name="Hugenholtz P."/>
            <person name="Kyrpides N.C."/>
        </authorList>
    </citation>
    <scope>NUCLEOTIDE SEQUENCE [LARGE SCALE GENOMIC DNA]</scope>
    <source>
        <strain evidence="1 2">VKM Ac-2538</strain>
    </source>
</reference>
<dbReference type="RefSeq" id="WP_158293129.1">
    <property type="nucleotide sequence ID" value="NZ_SLWM01000059.1"/>
</dbReference>
<organism evidence="1 2">
    <name type="scientific">Kribbella orskensis</name>
    <dbReference type="NCBI Taxonomy" id="2512216"/>
    <lineage>
        <taxon>Bacteria</taxon>
        <taxon>Bacillati</taxon>
        <taxon>Actinomycetota</taxon>
        <taxon>Actinomycetes</taxon>
        <taxon>Propionibacteriales</taxon>
        <taxon>Kribbellaceae</taxon>
        <taxon>Kribbella</taxon>
    </lineage>
</organism>
<name>A0ABY2B650_9ACTN</name>